<feature type="domain" description="DUF1254" evidence="3">
    <location>
        <begin position="87"/>
        <end position="214"/>
    </location>
</feature>
<evidence type="ECO:0000313" key="4">
    <source>
        <dbReference type="EMBL" id="KAK1852138.1"/>
    </source>
</evidence>
<dbReference type="Proteomes" id="UP001243330">
    <property type="component" value="Unassembled WGS sequence"/>
</dbReference>
<dbReference type="PANTHER" id="PTHR36509">
    <property type="entry name" value="BLL3101 PROTEIN"/>
    <property type="match status" value="1"/>
</dbReference>
<accession>A0AAD9EKX8</accession>
<comment type="caution">
    <text evidence="4">The sequence shown here is derived from an EMBL/GenBank/DDBJ whole genome shotgun (WGS) entry which is preliminary data.</text>
</comment>
<dbReference type="InterPro" id="IPR037050">
    <property type="entry name" value="DUF1254_sf"/>
</dbReference>
<dbReference type="InterPro" id="IPR010621">
    <property type="entry name" value="DUF1214"/>
</dbReference>
<evidence type="ECO:0000313" key="5">
    <source>
        <dbReference type="Proteomes" id="UP001243330"/>
    </source>
</evidence>
<dbReference type="SUPFAM" id="SSF160935">
    <property type="entry name" value="VPA0735-like"/>
    <property type="match status" value="1"/>
</dbReference>
<dbReference type="PANTHER" id="PTHR36509:SF2">
    <property type="entry name" value="BLL3101 PROTEIN"/>
    <property type="match status" value="1"/>
</dbReference>
<keyword evidence="1" id="KW-0732">Signal</keyword>
<evidence type="ECO:0008006" key="6">
    <source>
        <dbReference type="Google" id="ProtNLM"/>
    </source>
</evidence>
<gene>
    <name evidence="4" type="ORF">CCHR01_05207</name>
</gene>
<dbReference type="InterPro" id="IPR010679">
    <property type="entry name" value="DUF1254"/>
</dbReference>
<keyword evidence="5" id="KW-1185">Reference proteome</keyword>
<protein>
    <recommendedName>
        <fullName evidence="6">DUF1254 domain-containing protein</fullName>
    </recommendedName>
</protein>
<feature type="chain" id="PRO_5042258291" description="DUF1254 domain-containing protein" evidence="1">
    <location>
        <begin position="18"/>
        <end position="505"/>
    </location>
</feature>
<proteinExistence type="predicted"/>
<dbReference type="EMBL" id="JAQOWY010000081">
    <property type="protein sequence ID" value="KAK1852138.1"/>
    <property type="molecule type" value="Genomic_DNA"/>
</dbReference>
<evidence type="ECO:0000259" key="3">
    <source>
        <dbReference type="Pfam" id="PF06863"/>
    </source>
</evidence>
<dbReference type="Gene3D" id="2.60.120.600">
    <property type="entry name" value="Domain of unknown function DUF1214, C-terminal domain"/>
    <property type="match status" value="1"/>
</dbReference>
<feature type="domain" description="DUF1214" evidence="2">
    <location>
        <begin position="378"/>
        <end position="456"/>
    </location>
</feature>
<sequence>MLHSVAIILLYAATARAQVKIPEENPIVRIDLNATADLEPDSSATIINVDDAVDGTLEATAWSLIFTAAPVSQTAILGILSQSSPANQYLHTREFPTPETNSIVAVNVDVLYSFGVLDLSEADVLLGVPEFGDRYWSYLIWDFYGNAIAEISNVNGNTAGTYRLKRDAVSEVGLANGNLINISTAYASVAIRIGINSNTTEELDRLHSLQDASTVGTTDLSAETTVPSFAKLITPNITNPQSVLQFAASLLPYNPPQTVSDRERVNTILAQAGIGNGTYTANPDVDILNAASIARYSIEADLADPAHIVQLGNNWTVPIPSYQGNYGTHYAAQAASGIGYLQTQKLALLPNHPMLSGTIDFSTQSMIITFFGKPGVTSPGFWNIGSYDALLRLVPNGISRYSIGSKTSTLQYLEGGQVYGPTAAGGQDETFQVLLQSADIPPPANWTGNWLPVANNASLTGKTSYPIDYDSLFDRILVRMYWPEISLTDGSYVWPEIESLNPIMA</sequence>
<evidence type="ECO:0000256" key="1">
    <source>
        <dbReference type="SAM" id="SignalP"/>
    </source>
</evidence>
<reference evidence="4" key="1">
    <citation type="submission" date="2023-01" db="EMBL/GenBank/DDBJ databases">
        <title>Colletotrichum chrysophilum M932 genome sequence.</title>
        <authorList>
            <person name="Baroncelli R."/>
        </authorList>
    </citation>
    <scope>NUCLEOTIDE SEQUENCE</scope>
    <source>
        <strain evidence="4">M932</strain>
    </source>
</reference>
<organism evidence="4 5">
    <name type="scientific">Colletotrichum chrysophilum</name>
    <dbReference type="NCBI Taxonomy" id="1836956"/>
    <lineage>
        <taxon>Eukaryota</taxon>
        <taxon>Fungi</taxon>
        <taxon>Dikarya</taxon>
        <taxon>Ascomycota</taxon>
        <taxon>Pezizomycotina</taxon>
        <taxon>Sordariomycetes</taxon>
        <taxon>Hypocreomycetidae</taxon>
        <taxon>Glomerellales</taxon>
        <taxon>Glomerellaceae</taxon>
        <taxon>Colletotrichum</taxon>
        <taxon>Colletotrichum gloeosporioides species complex</taxon>
    </lineage>
</organism>
<dbReference type="Gene3D" id="2.60.40.1610">
    <property type="entry name" value="Domain of unknown function DUF1254"/>
    <property type="match status" value="1"/>
</dbReference>
<dbReference type="Pfam" id="PF06742">
    <property type="entry name" value="DUF1214"/>
    <property type="match status" value="1"/>
</dbReference>
<evidence type="ECO:0000259" key="2">
    <source>
        <dbReference type="Pfam" id="PF06742"/>
    </source>
</evidence>
<feature type="signal peptide" evidence="1">
    <location>
        <begin position="1"/>
        <end position="17"/>
    </location>
</feature>
<name>A0AAD9EKX8_9PEZI</name>
<dbReference type="AlphaFoldDB" id="A0AAD9EKX8"/>
<dbReference type="InterPro" id="IPR037049">
    <property type="entry name" value="DUF1214_C_sf"/>
</dbReference>
<dbReference type="Pfam" id="PF06863">
    <property type="entry name" value="DUF1254"/>
    <property type="match status" value="1"/>
</dbReference>